<protein>
    <submittedName>
        <fullName evidence="3">Uncharacterized protein</fullName>
    </submittedName>
</protein>
<sequence>MNLSGEIVAALGMIVAAYLGYLGNKFTARSAEETKRIETSKPDWDAFTERIMQRLDAQQVELKNQADQIISLRSRVETLQETIESTRRKYWAAIGGIRRIVSRDKAALDTARLPPDVQEDVLNG</sequence>
<dbReference type="Proteomes" id="UP001185706">
    <property type="component" value="Unassembled WGS sequence"/>
</dbReference>
<gene>
    <name evidence="3" type="ORF">RAE03_10710</name>
</gene>
<dbReference type="Gene3D" id="1.20.58.1540">
    <property type="entry name" value="Actin interacting protein 3, C-terminal domain"/>
    <property type="match status" value="1"/>
</dbReference>
<evidence type="ECO:0000313" key="4">
    <source>
        <dbReference type="Proteomes" id="UP001185706"/>
    </source>
</evidence>
<keyword evidence="2" id="KW-0812">Transmembrane</keyword>
<dbReference type="EMBL" id="JAVBIB010000019">
    <property type="protein sequence ID" value="MDV2420234.1"/>
    <property type="molecule type" value="Genomic_DNA"/>
</dbReference>
<comment type="caution">
    <text evidence="3">The sequence shown here is derived from an EMBL/GenBank/DDBJ whole genome shotgun (WGS) entry which is preliminary data.</text>
</comment>
<dbReference type="RefSeq" id="WP_316993825.1">
    <property type="nucleotide sequence ID" value="NZ_JAVBIB010000019.1"/>
</dbReference>
<feature type="coiled-coil region" evidence="1">
    <location>
        <begin position="62"/>
        <end position="89"/>
    </location>
</feature>
<evidence type="ECO:0000256" key="1">
    <source>
        <dbReference type="SAM" id="Coils"/>
    </source>
</evidence>
<name>A0AAE4NLX9_9CORY</name>
<keyword evidence="2" id="KW-1133">Transmembrane helix</keyword>
<accession>A0AAE4NLX9</accession>
<proteinExistence type="predicted"/>
<dbReference type="AlphaFoldDB" id="A0AAE4NLX9"/>
<organism evidence="3 4">
    <name type="scientific">Corynebacterium tuberculostearicum</name>
    <dbReference type="NCBI Taxonomy" id="38304"/>
    <lineage>
        <taxon>Bacteria</taxon>
        <taxon>Bacillati</taxon>
        <taxon>Actinomycetota</taxon>
        <taxon>Actinomycetes</taxon>
        <taxon>Mycobacteriales</taxon>
        <taxon>Corynebacteriaceae</taxon>
        <taxon>Corynebacterium</taxon>
    </lineage>
</organism>
<evidence type="ECO:0000313" key="3">
    <source>
        <dbReference type="EMBL" id="MDV2420234.1"/>
    </source>
</evidence>
<reference evidence="3" key="1">
    <citation type="submission" date="2023-08" db="EMBL/GenBank/DDBJ databases">
        <title>Genomic characterization of the C. tuberculostearicum species complex, a ubiquitous member of the human skin microbiome.</title>
        <authorList>
            <person name="Ahmed N."/>
            <person name="Deming C."/>
            <person name="Conlan S."/>
            <person name="Segre J."/>
        </authorList>
    </citation>
    <scope>NUCLEOTIDE SEQUENCE</scope>
    <source>
        <strain evidence="3">CTNIH22</strain>
    </source>
</reference>
<evidence type="ECO:0000256" key="2">
    <source>
        <dbReference type="SAM" id="Phobius"/>
    </source>
</evidence>
<feature type="transmembrane region" description="Helical" evidence="2">
    <location>
        <begin position="6"/>
        <end position="23"/>
    </location>
</feature>
<keyword evidence="2" id="KW-0472">Membrane</keyword>
<keyword evidence="1" id="KW-0175">Coiled coil</keyword>